<dbReference type="EMBL" id="BAUT01000018">
    <property type="protein sequence ID" value="GAE26093.1"/>
    <property type="molecule type" value="Genomic_DNA"/>
</dbReference>
<evidence type="ECO:0000313" key="6">
    <source>
        <dbReference type="EMBL" id="GAE26093.1"/>
    </source>
</evidence>
<dbReference type="GO" id="GO:0004888">
    <property type="term" value="F:transmembrane signaling receptor activity"/>
    <property type="evidence" value="ECO:0007669"/>
    <property type="project" value="InterPro"/>
</dbReference>
<dbReference type="Pfam" id="PF11563">
    <property type="entry name" value="Protoglobin"/>
    <property type="match status" value="1"/>
</dbReference>
<name>W4Q2Z6_9BACI</name>
<accession>W4Q2Z6</accession>
<dbReference type="RefSeq" id="WP_034745313.1">
    <property type="nucleotide sequence ID" value="NZ_BAUT01000018.1"/>
</dbReference>
<dbReference type="PRINTS" id="PR00260">
    <property type="entry name" value="CHEMTRNSDUCR"/>
</dbReference>
<dbReference type="GO" id="GO:0019825">
    <property type="term" value="F:oxygen binding"/>
    <property type="evidence" value="ECO:0007669"/>
    <property type="project" value="InterPro"/>
</dbReference>
<dbReference type="InterPro" id="IPR004090">
    <property type="entry name" value="Chemotax_Me-accpt_rcpt"/>
</dbReference>
<dbReference type="Gene3D" id="1.10.490.10">
    <property type="entry name" value="Globins"/>
    <property type="match status" value="1"/>
</dbReference>
<dbReference type="CDD" id="cd11386">
    <property type="entry name" value="MCP_signal"/>
    <property type="match status" value="1"/>
</dbReference>
<dbReference type="SUPFAM" id="SSF58104">
    <property type="entry name" value="Methyl-accepting chemotaxis protein (MCP) signaling domain"/>
    <property type="match status" value="1"/>
</dbReference>
<dbReference type="AlphaFoldDB" id="W4Q2Z6"/>
<dbReference type="InterPro" id="IPR012292">
    <property type="entry name" value="Globin/Proto"/>
</dbReference>
<proteinExistence type="inferred from homology"/>
<comment type="similarity">
    <text evidence="2">Belongs to the methyl-accepting chemotaxis (MCP) protein family.</text>
</comment>
<keyword evidence="7" id="KW-1185">Reference proteome</keyword>
<comment type="caution">
    <text evidence="6">The sequence shown here is derived from an EMBL/GenBank/DDBJ whole genome shotgun (WGS) entry which is preliminary data.</text>
</comment>
<dbReference type="InterPro" id="IPR009050">
    <property type="entry name" value="Globin-like_sf"/>
</dbReference>
<dbReference type="SMART" id="SM00283">
    <property type="entry name" value="MA"/>
    <property type="match status" value="1"/>
</dbReference>
<dbReference type="Proteomes" id="UP000018890">
    <property type="component" value="Unassembled WGS sequence"/>
</dbReference>
<dbReference type="GO" id="GO:0007165">
    <property type="term" value="P:signal transduction"/>
    <property type="evidence" value="ECO:0007669"/>
    <property type="project" value="UniProtKB-KW"/>
</dbReference>
<sequence>MKQLFKAKKPTTKQSKLLSLMERELENVFIDIPSSSTLTTQIEMIDLTTEDLAIIRNFQPYIKSQITEIVSNFYKNLAKEPSLMQIINDHSTIERLKGTLHTHISELFNGQIDEKFIQQRNIIAHVHVRIGLQPKWYMCAFQDLLSSISSIVDEQTSTKEEYKKITNAVTKILNLEQQLVLEAYELENERIRNEVNKQKNLLRDEVSKSAGELAAVSEETSSSLQEMTAKTTEITKLTEQSSNIAISTESKSQEGKKRLNSLENIMVSTQTNMKKISSEMEQLIVTSKKIEQISQIVTSIADQTNLLALNASIEAARAGEQGKGFAVVAGEVRKLAENTKETVSEVSNLVNEINRYTMTMSNSIAENNQSIERGTTESTETNRFFDDILSSMEQMKQQNMKISDEMKTLADIFNEINQAAEHVAVSSDNLTNITHSL</sequence>
<feature type="domain" description="Methyl-accepting transducer" evidence="5">
    <location>
        <begin position="204"/>
        <end position="424"/>
    </location>
</feature>
<dbReference type="PROSITE" id="PS50111">
    <property type="entry name" value="CHEMOTAXIS_TRANSDUC_2"/>
    <property type="match status" value="1"/>
</dbReference>
<dbReference type="GO" id="GO:0020037">
    <property type="term" value="F:heme binding"/>
    <property type="evidence" value="ECO:0007669"/>
    <property type="project" value="InterPro"/>
</dbReference>
<evidence type="ECO:0000313" key="7">
    <source>
        <dbReference type="Proteomes" id="UP000018890"/>
    </source>
</evidence>
<dbReference type="InterPro" id="IPR039379">
    <property type="entry name" value="Protoglobin_sensor_dom"/>
</dbReference>
<dbReference type="GO" id="GO:0016020">
    <property type="term" value="C:membrane"/>
    <property type="evidence" value="ECO:0007669"/>
    <property type="project" value="InterPro"/>
</dbReference>
<evidence type="ECO:0000256" key="1">
    <source>
        <dbReference type="ARBA" id="ARBA00023224"/>
    </source>
</evidence>
<dbReference type="SUPFAM" id="SSF46458">
    <property type="entry name" value="Globin-like"/>
    <property type="match status" value="1"/>
</dbReference>
<keyword evidence="1 3" id="KW-0807">Transducer</keyword>
<evidence type="ECO:0000256" key="3">
    <source>
        <dbReference type="PROSITE-ProRule" id="PRU00284"/>
    </source>
</evidence>
<reference evidence="6" key="1">
    <citation type="journal article" date="2014" name="Genome Announc.">
        <title>Draft Genome Sequences of Three Alkaliphilic Bacillus Strains, Bacillus wakoensis JCM 9140T, Bacillus akibai JCM 9157T, and Bacillus hemicellulosilyticus JCM 9152T.</title>
        <authorList>
            <person name="Yuki M."/>
            <person name="Oshima K."/>
            <person name="Suda W."/>
            <person name="Oshida Y."/>
            <person name="Kitamura K."/>
            <person name="Iida T."/>
            <person name="Hattori M."/>
            <person name="Ohkuma M."/>
        </authorList>
    </citation>
    <scope>NUCLEOTIDE SEQUENCE [LARGE SCALE GENOMIC DNA]</scope>
    <source>
        <strain evidence="6">JCM 9140</strain>
    </source>
</reference>
<feature type="coiled-coil region" evidence="4">
    <location>
        <begin position="174"/>
        <end position="208"/>
    </location>
</feature>
<evidence type="ECO:0000256" key="4">
    <source>
        <dbReference type="SAM" id="Coils"/>
    </source>
</evidence>
<organism evidence="6 7">
    <name type="scientific">Halalkalibacter wakoensis JCM 9140</name>
    <dbReference type="NCBI Taxonomy" id="1236970"/>
    <lineage>
        <taxon>Bacteria</taxon>
        <taxon>Bacillati</taxon>
        <taxon>Bacillota</taxon>
        <taxon>Bacilli</taxon>
        <taxon>Bacillales</taxon>
        <taxon>Bacillaceae</taxon>
        <taxon>Halalkalibacter</taxon>
    </lineage>
</organism>
<dbReference type="GO" id="GO:0006935">
    <property type="term" value="P:chemotaxis"/>
    <property type="evidence" value="ECO:0007669"/>
    <property type="project" value="InterPro"/>
</dbReference>
<dbReference type="CDD" id="cd01068">
    <property type="entry name" value="globin_sensor"/>
    <property type="match status" value="1"/>
</dbReference>
<evidence type="ECO:0000259" key="5">
    <source>
        <dbReference type="PROSITE" id="PS50111"/>
    </source>
</evidence>
<dbReference type="InterPro" id="IPR004089">
    <property type="entry name" value="MCPsignal_dom"/>
</dbReference>
<gene>
    <name evidence="6" type="ORF">JCM9140_2121</name>
</gene>
<dbReference type="Gene3D" id="1.10.287.950">
    <property type="entry name" value="Methyl-accepting chemotaxis protein"/>
    <property type="match status" value="1"/>
</dbReference>
<dbReference type="PANTHER" id="PTHR32089">
    <property type="entry name" value="METHYL-ACCEPTING CHEMOTAXIS PROTEIN MCPB"/>
    <property type="match status" value="1"/>
</dbReference>
<protein>
    <submittedName>
        <fullName evidence="6">Methyl-accepting chemotaxis protein</fullName>
    </submittedName>
</protein>
<keyword evidence="4" id="KW-0175">Coiled coil</keyword>
<dbReference type="InterPro" id="IPR044398">
    <property type="entry name" value="Globin-sensor_dom"/>
</dbReference>
<evidence type="ECO:0000256" key="2">
    <source>
        <dbReference type="ARBA" id="ARBA00029447"/>
    </source>
</evidence>
<dbReference type="Pfam" id="PF00015">
    <property type="entry name" value="MCPsignal"/>
    <property type="match status" value="1"/>
</dbReference>
<dbReference type="PANTHER" id="PTHR32089:SF118">
    <property type="entry name" value="HEME-BASED AEROTACTIC TRANSDUCER HEMAT"/>
    <property type="match status" value="1"/>
</dbReference>
<dbReference type="STRING" id="1236970.JCM9140_2121"/>